<dbReference type="InterPro" id="IPR051219">
    <property type="entry name" value="Heterochromatin_chromo-domain"/>
</dbReference>
<feature type="compositionally biased region" description="Basic and acidic residues" evidence="3">
    <location>
        <begin position="233"/>
        <end position="257"/>
    </location>
</feature>
<feature type="compositionally biased region" description="Basic and acidic residues" evidence="3">
    <location>
        <begin position="19"/>
        <end position="28"/>
    </location>
</feature>
<dbReference type="InterPro" id="IPR016197">
    <property type="entry name" value="Chromo-like_dom_sf"/>
</dbReference>
<gene>
    <name evidence="5" type="ORF">OSB1V03_LOCUS6606</name>
</gene>
<dbReference type="GO" id="GO:0000792">
    <property type="term" value="C:heterochromatin"/>
    <property type="evidence" value="ECO:0007669"/>
    <property type="project" value="UniProtKB-ARBA"/>
</dbReference>
<feature type="compositionally biased region" description="Basic and acidic residues" evidence="3">
    <location>
        <begin position="475"/>
        <end position="496"/>
    </location>
</feature>
<dbReference type="PROSITE" id="PS00598">
    <property type="entry name" value="CHROMO_1"/>
    <property type="match status" value="1"/>
</dbReference>
<feature type="compositionally biased region" description="Basic and acidic residues" evidence="3">
    <location>
        <begin position="528"/>
        <end position="540"/>
    </location>
</feature>
<dbReference type="AlphaFoldDB" id="A0A7R9PZ17"/>
<dbReference type="SMART" id="SM00298">
    <property type="entry name" value="CHROMO"/>
    <property type="match status" value="2"/>
</dbReference>
<keyword evidence="6" id="KW-1185">Reference proteome</keyword>
<feature type="compositionally biased region" description="Basic and acidic residues" evidence="3">
    <location>
        <begin position="199"/>
        <end position="220"/>
    </location>
</feature>
<feature type="compositionally biased region" description="Basic and acidic residues" evidence="3">
    <location>
        <begin position="455"/>
        <end position="467"/>
    </location>
</feature>
<feature type="compositionally biased region" description="Low complexity" evidence="3">
    <location>
        <begin position="513"/>
        <end position="527"/>
    </location>
</feature>
<evidence type="ECO:0000259" key="4">
    <source>
        <dbReference type="PROSITE" id="PS50013"/>
    </source>
</evidence>
<dbReference type="EMBL" id="OC858207">
    <property type="protein sequence ID" value="CAD7626173.1"/>
    <property type="molecule type" value="Genomic_DNA"/>
</dbReference>
<dbReference type="PROSITE" id="PS50013">
    <property type="entry name" value="CHROMO_2"/>
    <property type="match status" value="1"/>
</dbReference>
<dbReference type="CDD" id="cd00024">
    <property type="entry name" value="CD_CSD"/>
    <property type="match status" value="1"/>
</dbReference>
<proteinExistence type="predicted"/>
<dbReference type="EMBL" id="CAJPIZ010003632">
    <property type="protein sequence ID" value="CAG2106603.1"/>
    <property type="molecule type" value="Genomic_DNA"/>
</dbReference>
<dbReference type="Proteomes" id="UP000759131">
    <property type="component" value="Unassembled WGS sequence"/>
</dbReference>
<comment type="subcellular location">
    <subcellularLocation>
        <location evidence="1">Nucleus</location>
    </subcellularLocation>
</comment>
<dbReference type="PANTHER" id="PTHR22812">
    <property type="entry name" value="CHROMOBOX PROTEIN"/>
    <property type="match status" value="1"/>
</dbReference>
<feature type="compositionally biased region" description="Basic and acidic residues" evidence="3">
    <location>
        <begin position="333"/>
        <end position="392"/>
    </location>
</feature>
<feature type="compositionally biased region" description="Basic and acidic residues" evidence="3">
    <location>
        <begin position="265"/>
        <end position="323"/>
    </location>
</feature>
<accession>A0A7R9PZ17</accession>
<evidence type="ECO:0000313" key="6">
    <source>
        <dbReference type="Proteomes" id="UP000759131"/>
    </source>
</evidence>
<dbReference type="Pfam" id="PF00385">
    <property type="entry name" value="Chromo"/>
    <property type="match status" value="1"/>
</dbReference>
<evidence type="ECO:0000256" key="3">
    <source>
        <dbReference type="SAM" id="MobiDB-lite"/>
    </source>
</evidence>
<evidence type="ECO:0000256" key="1">
    <source>
        <dbReference type="ARBA" id="ARBA00004123"/>
    </source>
</evidence>
<evidence type="ECO:0000256" key="2">
    <source>
        <dbReference type="ARBA" id="ARBA00023242"/>
    </source>
</evidence>
<feature type="compositionally biased region" description="Basic and acidic residues" evidence="3">
    <location>
        <begin position="98"/>
        <end position="125"/>
    </location>
</feature>
<dbReference type="OrthoDB" id="433924at2759"/>
<reference evidence="5" key="1">
    <citation type="submission" date="2020-11" db="EMBL/GenBank/DDBJ databases">
        <authorList>
            <person name="Tran Van P."/>
        </authorList>
    </citation>
    <scope>NUCLEOTIDE SEQUENCE</scope>
</reference>
<dbReference type="Pfam" id="PF01393">
    <property type="entry name" value="Chromo_shadow"/>
    <property type="match status" value="1"/>
</dbReference>
<feature type="compositionally biased region" description="Basic residues" evidence="3">
    <location>
        <begin position="126"/>
        <end position="137"/>
    </location>
</feature>
<feature type="region of interest" description="Disordered" evidence="3">
    <location>
        <begin position="98"/>
        <end position="658"/>
    </location>
</feature>
<feature type="compositionally biased region" description="Basic and acidic residues" evidence="3">
    <location>
        <begin position="427"/>
        <end position="436"/>
    </location>
</feature>
<protein>
    <recommendedName>
        <fullName evidence="4">Chromo domain-containing protein</fullName>
    </recommendedName>
</protein>
<dbReference type="GO" id="GO:0005634">
    <property type="term" value="C:nucleus"/>
    <property type="evidence" value="ECO:0007669"/>
    <property type="project" value="UniProtKB-SubCell"/>
</dbReference>
<feature type="compositionally biased region" description="Basic and acidic residues" evidence="3">
    <location>
        <begin position="554"/>
        <end position="578"/>
    </location>
</feature>
<feature type="compositionally biased region" description="Basic residues" evidence="3">
    <location>
        <begin position="182"/>
        <end position="198"/>
    </location>
</feature>
<feature type="compositionally biased region" description="Basic and acidic residues" evidence="3">
    <location>
        <begin position="171"/>
        <end position="181"/>
    </location>
</feature>
<dbReference type="InterPro" id="IPR008251">
    <property type="entry name" value="Chromo_shadow_dom"/>
</dbReference>
<dbReference type="Gene3D" id="2.40.50.40">
    <property type="match status" value="2"/>
</dbReference>
<organism evidence="5">
    <name type="scientific">Medioppia subpectinata</name>
    <dbReference type="NCBI Taxonomy" id="1979941"/>
    <lineage>
        <taxon>Eukaryota</taxon>
        <taxon>Metazoa</taxon>
        <taxon>Ecdysozoa</taxon>
        <taxon>Arthropoda</taxon>
        <taxon>Chelicerata</taxon>
        <taxon>Arachnida</taxon>
        <taxon>Acari</taxon>
        <taxon>Acariformes</taxon>
        <taxon>Sarcoptiformes</taxon>
        <taxon>Oribatida</taxon>
        <taxon>Brachypylina</taxon>
        <taxon>Oppioidea</taxon>
        <taxon>Oppiidae</taxon>
        <taxon>Medioppia</taxon>
    </lineage>
</organism>
<feature type="domain" description="Chromo" evidence="4">
    <location>
        <begin position="39"/>
        <end position="104"/>
    </location>
</feature>
<feature type="region of interest" description="Disordered" evidence="3">
    <location>
        <begin position="1"/>
        <end position="30"/>
    </location>
</feature>
<sequence>MVIIQAMPSSSASSVSDNEFEKKKGWDEKEYDSDGNELYVVERICDKKMMRDPDNRNNKIWMYHLKWKGYGEGEKTWEPKSNMDCPDLLEEFEKEWKVKQEKERKRKEREEREEELRRSEKYLKHNKDRHKSPKAARRSSFDSDYDTSKPSGSGVSRDDIRKSDKKKKRSHSSDSDSEADRKKRKHSMSTPKSSKKISKKDSDSDSDGDKKRKKKVEEEKRKKKVASDSDSDSDAKSKAKKTESEPKKFESEAEKKIMSKPGPKRAKEAALKKLKEMETQKPKPKDSDDESDSKSKPKKKLDSDSDDDSKTKKKESEEDDVKKKIMSKPGPKRAKEARLQKAIEDEKKAKEKPKAVDSDDEKKTTQKKKEYVSDSDDEKTPKASTADKKADKEEEPEKEELAKKIRPGPKRAKEAQMAKLKANSTPKPEEKKKTVVEELIDNDSNDKNSSSSWDTDEKNKKQTEKPKSPTTSPSKQEKPAEEEKEEPLSARLDKVLLKPGPKRAKEAQMARLSKAASEDSSSNSVISKKSDDKESDKEEDNKSDDEESESTSAAKKDETTKSAEKSSPKKSSNEEQRKSVLSRPGPKRAKEARLKRLNDSLQTSGVTETKDDSNSSNSNEETTKKTNGLSRRAGSTDSLDAIISTPAPEEESMEMEKELVAEIESPAGVAPEPLTNGGVDSDDNSRLGAGETADNLIAGLTKIGNSVTINSSKYLSQISNALSLAADVEMKRPGFISKRVSIKPFRTDRKADKIISAFYCNENKLCFLMKYSATNKCEVVLSDDVSQHNPKLVIDFYQSNLHFT</sequence>
<keyword evidence="2" id="KW-0539">Nucleus</keyword>
<dbReference type="CDD" id="cd00034">
    <property type="entry name" value="CSD"/>
    <property type="match status" value="1"/>
</dbReference>
<dbReference type="InterPro" id="IPR023779">
    <property type="entry name" value="Chromodomain_CS"/>
</dbReference>
<feature type="compositionally biased region" description="Basic and acidic residues" evidence="3">
    <location>
        <begin position="588"/>
        <end position="598"/>
    </location>
</feature>
<dbReference type="InterPro" id="IPR023780">
    <property type="entry name" value="Chromo_domain"/>
</dbReference>
<dbReference type="SUPFAM" id="SSF54160">
    <property type="entry name" value="Chromo domain-like"/>
    <property type="match status" value="2"/>
</dbReference>
<dbReference type="InterPro" id="IPR000953">
    <property type="entry name" value="Chromo/chromo_shadow_dom"/>
</dbReference>
<name>A0A7R9PZ17_9ACAR</name>
<evidence type="ECO:0000313" key="5">
    <source>
        <dbReference type="EMBL" id="CAD7626173.1"/>
    </source>
</evidence>